<dbReference type="OrthoDB" id="2989636at2"/>
<feature type="compositionally biased region" description="Basic and acidic residues" evidence="2">
    <location>
        <begin position="116"/>
        <end position="146"/>
    </location>
</feature>
<dbReference type="STRING" id="200991.AUC31_04720"/>
<dbReference type="KEGG" id="prt:AUC31_04720"/>
<dbReference type="PANTHER" id="PTHR35792:SF3">
    <property type="entry name" value="IG HYPOTHETICAL 17707"/>
    <property type="match status" value="1"/>
</dbReference>
<dbReference type="InterPro" id="IPR052928">
    <property type="entry name" value="Desiccation-related_membrane"/>
</dbReference>
<dbReference type="Proteomes" id="UP000067683">
    <property type="component" value="Chromosome"/>
</dbReference>
<organism evidence="3 4">
    <name type="scientific">Planococcus rifietoensis</name>
    <dbReference type="NCBI Taxonomy" id="200991"/>
    <lineage>
        <taxon>Bacteria</taxon>
        <taxon>Bacillati</taxon>
        <taxon>Bacillota</taxon>
        <taxon>Bacilli</taxon>
        <taxon>Bacillales</taxon>
        <taxon>Caryophanaceae</taxon>
        <taxon>Planococcus</taxon>
    </lineage>
</organism>
<dbReference type="EMBL" id="CP013659">
    <property type="protein sequence ID" value="ALS74588.1"/>
    <property type="molecule type" value="Genomic_DNA"/>
</dbReference>
<evidence type="ECO:0008006" key="5">
    <source>
        <dbReference type="Google" id="ProtNLM"/>
    </source>
</evidence>
<proteinExistence type="predicted"/>
<dbReference type="PANTHER" id="PTHR35792">
    <property type="entry name" value="GENERAL STRESS PROTEIN"/>
    <property type="match status" value="1"/>
</dbReference>
<evidence type="ECO:0000256" key="2">
    <source>
        <dbReference type="SAM" id="MobiDB-lite"/>
    </source>
</evidence>
<dbReference type="Pfam" id="PF12732">
    <property type="entry name" value="YtxH"/>
    <property type="match status" value="1"/>
</dbReference>
<protein>
    <recommendedName>
        <fullName evidence="5">Gas vesicle protein</fullName>
    </recommendedName>
</protein>
<feature type="region of interest" description="Disordered" evidence="2">
    <location>
        <begin position="115"/>
        <end position="146"/>
    </location>
</feature>
<keyword evidence="1" id="KW-0175">Coiled coil</keyword>
<dbReference type="AlphaFoldDB" id="A0A0U2Z620"/>
<dbReference type="InterPro" id="IPR024623">
    <property type="entry name" value="YtxH"/>
</dbReference>
<evidence type="ECO:0000313" key="4">
    <source>
        <dbReference type="Proteomes" id="UP000067683"/>
    </source>
</evidence>
<keyword evidence="4" id="KW-1185">Reference proteome</keyword>
<reference evidence="3" key="1">
    <citation type="submission" date="2016-01" db="EMBL/GenBank/DDBJ databases">
        <title>Complete genome of Planococcus rifietoensis type strain M8.</title>
        <authorList>
            <person name="See-Too W.S."/>
        </authorList>
    </citation>
    <scope>NUCLEOTIDE SEQUENCE [LARGE SCALE GENOMIC DNA]</scope>
    <source>
        <strain evidence="3">M8</strain>
    </source>
</reference>
<evidence type="ECO:0000256" key="1">
    <source>
        <dbReference type="SAM" id="Coils"/>
    </source>
</evidence>
<dbReference type="SUPFAM" id="SSF58113">
    <property type="entry name" value="Apolipoprotein A-I"/>
    <property type="match status" value="1"/>
</dbReference>
<accession>A0A0U2Z620</accession>
<feature type="coiled-coil region" evidence="1">
    <location>
        <begin position="40"/>
        <end position="67"/>
    </location>
</feature>
<gene>
    <name evidence="3" type="ORF">AUC31_04720</name>
</gene>
<name>A0A0U2Z620_9BACL</name>
<dbReference type="RefSeq" id="WP_058381295.1">
    <property type="nucleotide sequence ID" value="NZ_CP013659.2"/>
</dbReference>
<sequence length="146" mass="15889">MKVTNFFAGLGAGLIAGAVTAVLSTPKSGEELRTSIKSSGSEWKESMNELKARINELKESINHLTEESKTQVPEAVDGLKASLQSWQEGTAPAKEHLQLEIKAIQNSIEQLQAAISKDKDAEEKKKDKPTKIDPKKAENKDDSETA</sequence>
<evidence type="ECO:0000313" key="3">
    <source>
        <dbReference type="EMBL" id="ALS74588.1"/>
    </source>
</evidence>